<dbReference type="OrthoDB" id="7843527at2"/>
<dbReference type="EMBL" id="QOCE01000028">
    <property type="protein sequence ID" value="RBW55921.1"/>
    <property type="molecule type" value="Genomic_DNA"/>
</dbReference>
<dbReference type="Gene3D" id="3.40.630.30">
    <property type="match status" value="1"/>
</dbReference>
<keyword evidence="2" id="KW-0808">Transferase</keyword>
<evidence type="ECO:0000313" key="2">
    <source>
        <dbReference type="EMBL" id="RBW55921.1"/>
    </source>
</evidence>
<sequence>MRNRKLPQDLIVRRLYSSDQVDIYGHFLRLDIQSRRARFCGIVSNDAVLKYAQSILQYDSIACGAFAGRHLRGLVELRGLFHSWPSTSEAAFSVEPEWQNIGVGDALFDRMLVMAQNRGVRIIQMMCLKDNSRMRHLAAKHHAQLLLDQEAVGAVLHPNWPTAQSIVQEIIGETRGYSHQLFG</sequence>
<dbReference type="SUPFAM" id="SSF55729">
    <property type="entry name" value="Acyl-CoA N-acyltransferases (Nat)"/>
    <property type="match status" value="1"/>
</dbReference>
<evidence type="ECO:0000259" key="1">
    <source>
        <dbReference type="Pfam" id="PF00583"/>
    </source>
</evidence>
<dbReference type="AlphaFoldDB" id="A0A366WZ67"/>
<dbReference type="GO" id="GO:0016747">
    <property type="term" value="F:acyltransferase activity, transferring groups other than amino-acyl groups"/>
    <property type="evidence" value="ECO:0007669"/>
    <property type="project" value="InterPro"/>
</dbReference>
<dbReference type="InterPro" id="IPR016181">
    <property type="entry name" value="Acyl_CoA_acyltransferase"/>
</dbReference>
<dbReference type="InterPro" id="IPR000182">
    <property type="entry name" value="GNAT_dom"/>
</dbReference>
<dbReference type="Proteomes" id="UP000252706">
    <property type="component" value="Unassembled WGS sequence"/>
</dbReference>
<reference evidence="2 3" key="1">
    <citation type="submission" date="2018-07" db="EMBL/GenBank/DDBJ databases">
        <title>Modular assembly of carbohydrate-degrading microbial communities in the ocean.</title>
        <authorList>
            <person name="Enke T.N."/>
            <person name="Datta M.S."/>
            <person name="Schwartzman J.A."/>
            <person name="Cermak N."/>
            <person name="Schmitz D.A."/>
            <person name="Barrere J."/>
            <person name="Cordero O.X."/>
        </authorList>
    </citation>
    <scope>NUCLEOTIDE SEQUENCE [LARGE SCALE GENOMIC DNA]</scope>
    <source>
        <strain evidence="2 3">C3M10</strain>
    </source>
</reference>
<accession>A0A366WZ67</accession>
<dbReference type="Pfam" id="PF00583">
    <property type="entry name" value="Acetyltransf_1"/>
    <property type="match status" value="1"/>
</dbReference>
<gene>
    <name evidence="2" type="ORF">DS909_09830</name>
</gene>
<feature type="domain" description="N-acetyltransferase" evidence="1">
    <location>
        <begin position="62"/>
        <end position="141"/>
    </location>
</feature>
<protein>
    <submittedName>
        <fullName evidence="2">GNAT family N-acetyltransferase</fullName>
    </submittedName>
</protein>
<proteinExistence type="predicted"/>
<organism evidence="2 3">
    <name type="scientific">Phaeobacter gallaeciensis</name>
    <dbReference type="NCBI Taxonomy" id="60890"/>
    <lineage>
        <taxon>Bacteria</taxon>
        <taxon>Pseudomonadati</taxon>
        <taxon>Pseudomonadota</taxon>
        <taxon>Alphaproteobacteria</taxon>
        <taxon>Rhodobacterales</taxon>
        <taxon>Roseobacteraceae</taxon>
        <taxon>Phaeobacter</taxon>
    </lineage>
</organism>
<name>A0A366WZ67_9RHOB</name>
<dbReference type="RefSeq" id="WP_113823280.1">
    <property type="nucleotide sequence ID" value="NZ_QOCE01000028.1"/>
</dbReference>
<comment type="caution">
    <text evidence="2">The sequence shown here is derived from an EMBL/GenBank/DDBJ whole genome shotgun (WGS) entry which is preliminary data.</text>
</comment>
<evidence type="ECO:0000313" key="3">
    <source>
        <dbReference type="Proteomes" id="UP000252706"/>
    </source>
</evidence>